<accession>A0A9W9H0S9</accession>
<sequence length="80" mass="8992">MKTCSHCLERWLDMKLEDGVSALPKGRQEPTTMAVPLYGKLNRIQPDRVPSHLPELTQLEDILISCVAARPCLYRGALDT</sequence>
<dbReference type="RefSeq" id="XP_056522478.1">
    <property type="nucleotide sequence ID" value="XM_056665528.1"/>
</dbReference>
<keyword evidence="2" id="KW-1185">Reference proteome</keyword>
<reference evidence="1" key="2">
    <citation type="journal article" date="2023" name="IMA Fungus">
        <title>Comparative genomic study of the Penicillium genus elucidates a diverse pangenome and 15 lateral gene transfer events.</title>
        <authorList>
            <person name="Petersen C."/>
            <person name="Sorensen T."/>
            <person name="Nielsen M.R."/>
            <person name="Sondergaard T.E."/>
            <person name="Sorensen J.L."/>
            <person name="Fitzpatrick D.A."/>
            <person name="Frisvad J.C."/>
            <person name="Nielsen K.L."/>
        </authorList>
    </citation>
    <scope>NUCLEOTIDE SEQUENCE</scope>
    <source>
        <strain evidence="1">IBT 22155</strain>
    </source>
</reference>
<dbReference type="EMBL" id="JAPQKL010000004">
    <property type="protein sequence ID" value="KAJ5135506.1"/>
    <property type="molecule type" value="Genomic_DNA"/>
</dbReference>
<dbReference type="Proteomes" id="UP001149079">
    <property type="component" value="Unassembled WGS sequence"/>
</dbReference>
<dbReference type="GeneID" id="81404698"/>
<organism evidence="1 2">
    <name type="scientific">Penicillium bovifimosum</name>
    <dbReference type="NCBI Taxonomy" id="126998"/>
    <lineage>
        <taxon>Eukaryota</taxon>
        <taxon>Fungi</taxon>
        <taxon>Dikarya</taxon>
        <taxon>Ascomycota</taxon>
        <taxon>Pezizomycotina</taxon>
        <taxon>Eurotiomycetes</taxon>
        <taxon>Eurotiomycetidae</taxon>
        <taxon>Eurotiales</taxon>
        <taxon>Aspergillaceae</taxon>
        <taxon>Penicillium</taxon>
    </lineage>
</organism>
<gene>
    <name evidence="1" type="ORF">N7515_004784</name>
</gene>
<reference evidence="1" key="1">
    <citation type="submission" date="2022-11" db="EMBL/GenBank/DDBJ databases">
        <authorList>
            <person name="Petersen C."/>
        </authorList>
    </citation>
    <scope>NUCLEOTIDE SEQUENCE</scope>
    <source>
        <strain evidence="1">IBT 22155</strain>
    </source>
</reference>
<name>A0A9W9H0S9_9EURO</name>
<evidence type="ECO:0000313" key="2">
    <source>
        <dbReference type="Proteomes" id="UP001149079"/>
    </source>
</evidence>
<protein>
    <submittedName>
        <fullName evidence="1">Pep1-1</fullName>
    </submittedName>
</protein>
<dbReference type="AlphaFoldDB" id="A0A9W9H0S9"/>
<proteinExistence type="predicted"/>
<comment type="caution">
    <text evidence="1">The sequence shown here is derived from an EMBL/GenBank/DDBJ whole genome shotgun (WGS) entry which is preliminary data.</text>
</comment>
<dbReference type="OrthoDB" id="432234at2759"/>
<evidence type="ECO:0000313" key="1">
    <source>
        <dbReference type="EMBL" id="KAJ5135506.1"/>
    </source>
</evidence>